<organism evidence="10 11">
    <name type="scientific">Syntrophorhabdus aromaticivorans</name>
    <dbReference type="NCBI Taxonomy" id="328301"/>
    <lineage>
        <taxon>Bacteria</taxon>
        <taxon>Pseudomonadati</taxon>
        <taxon>Thermodesulfobacteriota</taxon>
        <taxon>Syntrophorhabdia</taxon>
        <taxon>Syntrophorhabdales</taxon>
        <taxon>Syntrophorhabdaceae</taxon>
        <taxon>Syntrophorhabdus</taxon>
    </lineage>
</organism>
<dbReference type="PROSITE" id="PS50109">
    <property type="entry name" value="HIS_KIN"/>
    <property type="match status" value="1"/>
</dbReference>
<keyword evidence="7" id="KW-0067">ATP-binding</keyword>
<evidence type="ECO:0000256" key="7">
    <source>
        <dbReference type="ARBA" id="ARBA00022840"/>
    </source>
</evidence>
<gene>
    <name evidence="10" type="ORF">GXY80_15305</name>
</gene>
<proteinExistence type="predicted"/>
<dbReference type="InterPro" id="IPR036890">
    <property type="entry name" value="HATPase_C_sf"/>
</dbReference>
<dbReference type="InterPro" id="IPR005467">
    <property type="entry name" value="His_kinase_dom"/>
</dbReference>
<evidence type="ECO:0000256" key="6">
    <source>
        <dbReference type="ARBA" id="ARBA00022777"/>
    </source>
</evidence>
<evidence type="ECO:0000256" key="4">
    <source>
        <dbReference type="ARBA" id="ARBA00022679"/>
    </source>
</evidence>
<dbReference type="EC" id="2.7.13.3" evidence="2"/>
<keyword evidence="5" id="KW-0547">Nucleotide-binding</keyword>
<dbReference type="PANTHER" id="PTHR43711:SF1">
    <property type="entry name" value="HISTIDINE KINASE 1"/>
    <property type="match status" value="1"/>
</dbReference>
<dbReference type="InterPro" id="IPR003594">
    <property type="entry name" value="HATPase_dom"/>
</dbReference>
<keyword evidence="4" id="KW-0808">Transferase</keyword>
<dbReference type="SMART" id="SM00387">
    <property type="entry name" value="HATPase_c"/>
    <property type="match status" value="1"/>
</dbReference>
<dbReference type="PANTHER" id="PTHR43711">
    <property type="entry name" value="TWO-COMPONENT HISTIDINE KINASE"/>
    <property type="match status" value="1"/>
</dbReference>
<keyword evidence="6 10" id="KW-0418">Kinase</keyword>
<evidence type="ECO:0000256" key="2">
    <source>
        <dbReference type="ARBA" id="ARBA00012438"/>
    </source>
</evidence>
<dbReference type="Pfam" id="PF02518">
    <property type="entry name" value="HATPase_c"/>
    <property type="match status" value="1"/>
</dbReference>
<sequence>MLEIAMTEAGVREMARDDVDMNRLVESAYEVFLSIAEDKGVLLQKNIPPEPVAIQGDLSQLQRMISNLLDNAVKFTPHGGNVTLSLEASDSRAIITVADTGIGITEQDMPRIFERFYRGDRSRSTPGNGLGLSHVQAIVHAHGGDIKVESNPSKDSVFTIAFPSTYTRH</sequence>
<feature type="domain" description="Histidine kinase" evidence="9">
    <location>
        <begin position="1"/>
        <end position="166"/>
    </location>
</feature>
<dbReference type="CDD" id="cd00075">
    <property type="entry name" value="HATPase"/>
    <property type="match status" value="1"/>
</dbReference>
<comment type="caution">
    <text evidence="10">The sequence shown here is derived from an EMBL/GenBank/DDBJ whole genome shotgun (WGS) entry which is preliminary data.</text>
</comment>
<accession>A0A971M686</accession>
<evidence type="ECO:0000256" key="8">
    <source>
        <dbReference type="ARBA" id="ARBA00023012"/>
    </source>
</evidence>
<dbReference type="PRINTS" id="PR00344">
    <property type="entry name" value="BCTRLSENSOR"/>
</dbReference>
<evidence type="ECO:0000256" key="3">
    <source>
        <dbReference type="ARBA" id="ARBA00022553"/>
    </source>
</evidence>
<dbReference type="Proteomes" id="UP000777265">
    <property type="component" value="Unassembled WGS sequence"/>
</dbReference>
<comment type="catalytic activity">
    <reaction evidence="1">
        <text>ATP + protein L-histidine = ADP + protein N-phospho-L-histidine.</text>
        <dbReference type="EC" id="2.7.13.3"/>
    </reaction>
</comment>
<dbReference type="GO" id="GO:0005524">
    <property type="term" value="F:ATP binding"/>
    <property type="evidence" value="ECO:0007669"/>
    <property type="project" value="UniProtKB-KW"/>
</dbReference>
<name>A0A971M686_9BACT</name>
<dbReference type="EMBL" id="JAAYEE010000301">
    <property type="protein sequence ID" value="NLW36823.1"/>
    <property type="molecule type" value="Genomic_DNA"/>
</dbReference>
<evidence type="ECO:0000313" key="10">
    <source>
        <dbReference type="EMBL" id="NLW36823.1"/>
    </source>
</evidence>
<dbReference type="AlphaFoldDB" id="A0A971M686"/>
<protein>
    <recommendedName>
        <fullName evidence="2">histidine kinase</fullName>
        <ecNumber evidence="2">2.7.13.3</ecNumber>
    </recommendedName>
</protein>
<evidence type="ECO:0000259" key="9">
    <source>
        <dbReference type="PROSITE" id="PS50109"/>
    </source>
</evidence>
<keyword evidence="8" id="KW-0902">Two-component regulatory system</keyword>
<dbReference type="SUPFAM" id="SSF55874">
    <property type="entry name" value="ATPase domain of HSP90 chaperone/DNA topoisomerase II/histidine kinase"/>
    <property type="match status" value="1"/>
</dbReference>
<dbReference type="FunFam" id="3.30.565.10:FF:000037">
    <property type="entry name" value="Hybrid sensor histidine kinase/response regulator"/>
    <property type="match status" value="1"/>
</dbReference>
<dbReference type="GO" id="GO:0000160">
    <property type="term" value="P:phosphorelay signal transduction system"/>
    <property type="evidence" value="ECO:0007669"/>
    <property type="project" value="UniProtKB-KW"/>
</dbReference>
<keyword evidence="3" id="KW-0597">Phosphoprotein</keyword>
<dbReference type="GO" id="GO:0004673">
    <property type="term" value="F:protein histidine kinase activity"/>
    <property type="evidence" value="ECO:0007669"/>
    <property type="project" value="UniProtKB-EC"/>
</dbReference>
<dbReference type="Gene3D" id="3.30.565.10">
    <property type="entry name" value="Histidine kinase-like ATPase, C-terminal domain"/>
    <property type="match status" value="1"/>
</dbReference>
<reference evidence="10" key="1">
    <citation type="journal article" date="2020" name="Biotechnol. Biofuels">
        <title>New insights from the biogas microbiome by comprehensive genome-resolved metagenomics of nearly 1600 species originating from multiple anaerobic digesters.</title>
        <authorList>
            <person name="Campanaro S."/>
            <person name="Treu L."/>
            <person name="Rodriguez-R L.M."/>
            <person name="Kovalovszki A."/>
            <person name="Ziels R.M."/>
            <person name="Maus I."/>
            <person name="Zhu X."/>
            <person name="Kougias P.G."/>
            <person name="Basile A."/>
            <person name="Luo G."/>
            <person name="Schluter A."/>
            <person name="Konstantinidis K.T."/>
            <person name="Angelidaki I."/>
        </authorList>
    </citation>
    <scope>NUCLEOTIDE SEQUENCE</scope>
    <source>
        <strain evidence="10">AS06rmzACSIP_7</strain>
    </source>
</reference>
<evidence type="ECO:0000256" key="5">
    <source>
        <dbReference type="ARBA" id="ARBA00022741"/>
    </source>
</evidence>
<evidence type="ECO:0000256" key="1">
    <source>
        <dbReference type="ARBA" id="ARBA00000085"/>
    </source>
</evidence>
<reference evidence="10" key="2">
    <citation type="submission" date="2020-01" db="EMBL/GenBank/DDBJ databases">
        <authorList>
            <person name="Campanaro S."/>
        </authorList>
    </citation>
    <scope>NUCLEOTIDE SEQUENCE</scope>
    <source>
        <strain evidence="10">AS06rmzACSIP_7</strain>
    </source>
</reference>
<dbReference type="InterPro" id="IPR004358">
    <property type="entry name" value="Sig_transdc_His_kin-like_C"/>
</dbReference>
<evidence type="ECO:0000313" key="11">
    <source>
        <dbReference type="Proteomes" id="UP000777265"/>
    </source>
</evidence>
<dbReference type="InterPro" id="IPR050736">
    <property type="entry name" value="Sensor_HK_Regulatory"/>
</dbReference>